<dbReference type="Gene3D" id="2.40.70.10">
    <property type="entry name" value="Acid Proteases"/>
    <property type="match status" value="1"/>
</dbReference>
<gene>
    <name evidence="3" type="ORF">EVOR1521_LOCUS21149</name>
</gene>
<dbReference type="InterPro" id="IPR036397">
    <property type="entry name" value="RNaseH_sf"/>
</dbReference>
<dbReference type="Pfam" id="PF07727">
    <property type="entry name" value="RVT_2"/>
    <property type="match status" value="1"/>
</dbReference>
<proteinExistence type="predicted"/>
<reference evidence="3" key="1">
    <citation type="submission" date="2023-08" db="EMBL/GenBank/DDBJ databases">
        <authorList>
            <person name="Chen Y."/>
            <person name="Shah S."/>
            <person name="Dougan E. K."/>
            <person name="Thang M."/>
            <person name="Chan C."/>
        </authorList>
    </citation>
    <scope>NUCLEOTIDE SEQUENCE</scope>
</reference>
<dbReference type="PROSITE" id="PS51257">
    <property type="entry name" value="PROKAR_LIPOPROTEIN"/>
    <property type="match status" value="1"/>
</dbReference>
<feature type="domain" description="Integrase catalytic" evidence="2">
    <location>
        <begin position="1295"/>
        <end position="1470"/>
    </location>
</feature>
<dbReference type="InterPro" id="IPR013103">
    <property type="entry name" value="RVT_2"/>
</dbReference>
<feature type="region of interest" description="Disordered" evidence="1">
    <location>
        <begin position="494"/>
        <end position="518"/>
    </location>
</feature>
<dbReference type="InterPro" id="IPR001584">
    <property type="entry name" value="Integrase_cat-core"/>
</dbReference>
<accession>A0AA36NCA4</accession>
<feature type="region of interest" description="Disordered" evidence="1">
    <location>
        <begin position="421"/>
        <end position="454"/>
    </location>
</feature>
<dbReference type="InterPro" id="IPR012337">
    <property type="entry name" value="RNaseH-like_sf"/>
</dbReference>
<comment type="caution">
    <text evidence="3">The sequence shown here is derived from an EMBL/GenBank/DDBJ whole genome shotgun (WGS) entry which is preliminary data.</text>
</comment>
<evidence type="ECO:0000256" key="1">
    <source>
        <dbReference type="SAM" id="MobiDB-lite"/>
    </source>
</evidence>
<name>A0AA36NCA4_9DINO</name>
<dbReference type="Gene3D" id="3.30.420.10">
    <property type="entry name" value="Ribonuclease H-like superfamily/Ribonuclease H"/>
    <property type="match status" value="1"/>
</dbReference>
<evidence type="ECO:0000313" key="3">
    <source>
        <dbReference type="EMBL" id="CAJ1397058.1"/>
    </source>
</evidence>
<keyword evidence="4" id="KW-1185">Reference proteome</keyword>
<evidence type="ECO:0000259" key="2">
    <source>
        <dbReference type="PROSITE" id="PS50994"/>
    </source>
</evidence>
<dbReference type="SUPFAM" id="SSF53098">
    <property type="entry name" value="Ribonuclease H-like"/>
    <property type="match status" value="1"/>
</dbReference>
<feature type="compositionally biased region" description="Basic and acidic residues" evidence="1">
    <location>
        <begin position="613"/>
        <end position="622"/>
    </location>
</feature>
<sequence length="2384" mass="267145">MFAQLAKDFLPVLAITGSCANSGAFASTLAEKVSQEFGLAVIKPSEVLKECIALTEKPEDPEWPPLARLRQLGKELAGEAPAPQQLAEMLFRKIEAREVTSWRPAGAALRAAVLLRLYSNLFIEDPGSGDGANPQQAELFEEYVERAWDLWHGRDGQDSLQMSTVHLRGGLSGHAYEAVRKLERARLKTKDKDGKPLEEGMELFLTTLKEAIAAEVPVKANELFLMAFYSPHVWRRPHESMQQYIIRREQDFKRLEDHAPGTQVSDNLRSMMLLIFGGLDHREQLSVLSSVNNEYDCKKIAHAMRIQFPSIAGKPVHRRDYLGAGRQAPAAHGHQAPRFRWKPTRGKQVLSVTEEPDEDFENIDEGDEAYYEDPQDTFEVTDQDYSYSEDEGLDTLMAEMFPDNDFEDADAAEVLATIAQMRKKGKGKSKGRSKGSGKSTSSPTGPSGIPFRASGEMTFDQKAKEQRRSAVKFFKTITPCTSCGQKGHWQGDQECPNAKKGKGSAKRAAVKPPGRKPPQIFVLHEMDDYGGLCEHSICAGGLEKKFHRGANGHARYITCKESECNRNVLNVNRREPAQLWRYLVTIAMGTKWGTNARSREQFNRMTNVKLLALEDKSPEKQKHSPYPAAPSTPTTKCSPSGRPGSPEWEYIDTGSEPSSAKPPPAPRMARIMRPTGQQCWLYGVHLVPGSLPPDFPLLSPEDMDVLQPLPGDATHIVGGPYHGYAYLQVAESPDCNQYCAYVIKRALDNKPMTPDTFRFAFYLYGRIILVYNSGMKRLGGPMLKRQQVHPAMDVDRLIKVPIQMNPDDHQPQVHECEAMMANSSDSDPEVMVTMADPPGLAILDSGCSRTMHGRGWAEEFEKALTDLGLTFDTKAKDQSFKGIGGHIKSTEIKIYPIGIGGRHGQLHTAETPDMSPLLLSRPFMKKLGTIMDMEHETVSFTQLGLEDIPMIRTSRGHLAINLLDFDMDNLDMFHIEEALVSSPTEPPTSPKDDHFADLPYTTTVEDIAYGKVYDDPHDFEVFTQDEPGVTRKLTNKKNKKIAAQELALDGDDWSRQQTLQNDRLTRKPRKPPYGKTWLKQICAGQMGLTLLAVTLGMMDLKVEDPYVLVITQPCGPLGAWGRFNLAKGGNAETVTALREEGRKVLKLVAKAVVWRLQAKRHVFIEQPLGSQSLDEPEMKPVKDYVDSGQLIYIKVDGCMMGYKDAVSGYPHKKPSYYLTDMITAQSIFAHAVCLTPNKVEFRSEGQADELRPVLSMTESERRKCWLQIDPDLRKTLRDLHAVDYMPSDACGDSVRKKRPKPVRLPSAYKFNHHILVDVFHAYDIMNNQYGFLNMIDDGTNFQVVSCLGQSRGPPASQAILRHFLSTWSSWAGLPRSLQCDRGKEFLADFSNYLKQYGVEVEAMPLESPWKNGKVEKAGGLWKNIFAKTVSEMQITGLQDIQTATSIVTQVRNDFPRENGYSPNQWVLGGHEMAASSATMNLSAWRCSRPPTTRRARWLRTSTSRKLRGSLKYAWTQMHVSDGPYYINLRPAEDPSLSEPTCTSTANKFAQDKPATAVSGGMWHGPARVIGIEPRNPHRLEDPEEMTDGAAPHSFWLRYGSSVVLTSGEQMRFANEDELLAAQEIQTEESIRGTGCPIRVTGLRDYRLTNVNYVVPLDGDGDQGEIHDDCLLPHYQQRIYLPLVHLRTNNHQSLKHYHQTLMVSIQWRNMSLNLPRPCQYHRRLRENYYTQSGTPTFWMVFLEQSALSVIALQFLVLTSSRMRTGITLMRSDGSSTAEEEDQDQNIPTNFMVEETMLTGKAVRSETNLKDLDPEDRALYDVSMGDEWQSWTKFEAVDILTEKQKDNLDPDIKIVGTRWVHTDKNRKARLLALRAARKTGKSRSQIKKDDIGIRSDSPTASLLAFNLVCAVAVIQKWFVLAADASTAYLQSQGIDRVLILRPPRPPPPGVSPHDLMRARGSIYGTKDAGRAWWKKLIRSLSAQGWRRSRIESALLFLYVENSLQGIMITHVDDLFAAGEGKAYDESLKVLEKELHLTIKRGNFRFCGKDLVQHPDYKIELIQKEAIGTIEYQVLDKHRRIVPNSPLSKEGISQFRALIGSMGWVTRQTRPDLMVNVSMASQSMSRPRVRDVIELNKALKMLKDTADAKMCFCPNDQLTLSDTIVFVCADSSHANAETKAGEKVKSQCGYVVGLAHKDLATDKEVPVLLLGAQASAIERVCRSTLAAESNAFLMGAEAADYVRSLLMEMLHPDEKLINLESEYVKRMLLVLTDAKSLESTIVKDAGQPTEKRVKVLVAQIKQLLGFDGFEGDNAMVKWLDTSQMLADVLTKVGCERELMLSVLDQGIWGMTPSLLATAKKASIREGRHRRAEQARQEKAEHAAAEDG</sequence>
<organism evidence="3 4">
    <name type="scientific">Effrenium voratum</name>
    <dbReference type="NCBI Taxonomy" id="2562239"/>
    <lineage>
        <taxon>Eukaryota</taxon>
        <taxon>Sar</taxon>
        <taxon>Alveolata</taxon>
        <taxon>Dinophyceae</taxon>
        <taxon>Suessiales</taxon>
        <taxon>Symbiodiniaceae</taxon>
        <taxon>Effrenium</taxon>
    </lineage>
</organism>
<feature type="compositionally biased region" description="Basic residues" evidence="1">
    <location>
        <begin position="499"/>
        <end position="509"/>
    </location>
</feature>
<dbReference type="GO" id="GO:0003676">
    <property type="term" value="F:nucleic acid binding"/>
    <property type="evidence" value="ECO:0007669"/>
    <property type="project" value="InterPro"/>
</dbReference>
<feature type="region of interest" description="Disordered" evidence="1">
    <location>
        <begin position="613"/>
        <end position="669"/>
    </location>
</feature>
<dbReference type="PROSITE" id="PS50994">
    <property type="entry name" value="INTEGRASE"/>
    <property type="match status" value="1"/>
</dbReference>
<feature type="compositionally biased region" description="Low complexity" evidence="1">
    <location>
        <begin position="436"/>
        <end position="448"/>
    </location>
</feature>
<feature type="compositionally biased region" description="Basic residues" evidence="1">
    <location>
        <begin position="421"/>
        <end position="435"/>
    </location>
</feature>
<evidence type="ECO:0000313" key="4">
    <source>
        <dbReference type="Proteomes" id="UP001178507"/>
    </source>
</evidence>
<feature type="compositionally biased region" description="Low complexity" evidence="1">
    <location>
        <begin position="624"/>
        <end position="635"/>
    </location>
</feature>
<dbReference type="EMBL" id="CAUJNA010003252">
    <property type="protein sequence ID" value="CAJ1397058.1"/>
    <property type="molecule type" value="Genomic_DNA"/>
</dbReference>
<dbReference type="InterPro" id="IPR021109">
    <property type="entry name" value="Peptidase_aspartic_dom_sf"/>
</dbReference>
<dbReference type="GO" id="GO:0015074">
    <property type="term" value="P:DNA integration"/>
    <property type="evidence" value="ECO:0007669"/>
    <property type="project" value="InterPro"/>
</dbReference>
<dbReference type="Proteomes" id="UP001178507">
    <property type="component" value="Unassembled WGS sequence"/>
</dbReference>
<protein>
    <recommendedName>
        <fullName evidence="2">Integrase catalytic domain-containing protein</fullName>
    </recommendedName>
</protein>